<dbReference type="InterPro" id="IPR008160">
    <property type="entry name" value="Collagen"/>
</dbReference>
<protein>
    <recommendedName>
        <fullName evidence="4">Collagen IV NC1 domain-containing protein</fullName>
    </recommendedName>
</protein>
<evidence type="ECO:0000313" key="2">
    <source>
        <dbReference type="EMBL" id="VEL41515.1"/>
    </source>
</evidence>
<dbReference type="Proteomes" id="UP000784294">
    <property type="component" value="Unassembled WGS sequence"/>
</dbReference>
<proteinExistence type="predicted"/>
<dbReference type="PANTHER" id="PTHR24637">
    <property type="entry name" value="COLLAGEN"/>
    <property type="match status" value="1"/>
</dbReference>
<feature type="non-terminal residue" evidence="2">
    <location>
        <position position="172"/>
    </location>
</feature>
<evidence type="ECO:0000313" key="3">
    <source>
        <dbReference type="Proteomes" id="UP000784294"/>
    </source>
</evidence>
<reference evidence="2" key="1">
    <citation type="submission" date="2018-11" db="EMBL/GenBank/DDBJ databases">
        <authorList>
            <consortium name="Pathogen Informatics"/>
        </authorList>
    </citation>
    <scope>NUCLEOTIDE SEQUENCE</scope>
</reference>
<gene>
    <name evidence="2" type="ORF">PXEA_LOCUS34955</name>
</gene>
<dbReference type="PANTHER" id="PTHR24637:SF421">
    <property type="entry name" value="CUTICLE COLLAGEN DPY-2"/>
    <property type="match status" value="1"/>
</dbReference>
<evidence type="ECO:0008006" key="4">
    <source>
        <dbReference type="Google" id="ProtNLM"/>
    </source>
</evidence>
<organism evidence="2 3">
    <name type="scientific">Protopolystoma xenopodis</name>
    <dbReference type="NCBI Taxonomy" id="117903"/>
    <lineage>
        <taxon>Eukaryota</taxon>
        <taxon>Metazoa</taxon>
        <taxon>Spiralia</taxon>
        <taxon>Lophotrochozoa</taxon>
        <taxon>Platyhelminthes</taxon>
        <taxon>Monogenea</taxon>
        <taxon>Polyopisthocotylea</taxon>
        <taxon>Polystomatidea</taxon>
        <taxon>Polystomatidae</taxon>
        <taxon>Protopolystoma</taxon>
    </lineage>
</organism>
<dbReference type="OrthoDB" id="8626508at2759"/>
<dbReference type="EMBL" id="CAAALY010269692">
    <property type="protein sequence ID" value="VEL41515.1"/>
    <property type="molecule type" value="Genomic_DNA"/>
</dbReference>
<sequence length="172" mass="17965">MVANCQHCCWLGESFASPLHKTVGTSRPIRQKCSVPRPVNLRSEIEDYPRGRIKMKIFSMKKKFSCRSDQKKTVESRCTAAGWRLRGSDGDRGEPGFPGVKGGRGDIGPPGATGAKGERGRPGPRGQPGSFGTHGPPGVKGAQGQSGDHGAPGIPGPAGMKGDAGFVGEKGD</sequence>
<comment type="caution">
    <text evidence="2">The sequence shown here is derived from an EMBL/GenBank/DDBJ whole genome shotgun (WGS) entry which is preliminary data.</text>
</comment>
<keyword evidence="3" id="KW-1185">Reference proteome</keyword>
<feature type="region of interest" description="Disordered" evidence="1">
    <location>
        <begin position="80"/>
        <end position="172"/>
    </location>
</feature>
<accession>A0A448XPB0</accession>
<feature type="compositionally biased region" description="Gly residues" evidence="1">
    <location>
        <begin position="99"/>
        <end position="108"/>
    </location>
</feature>
<dbReference type="Pfam" id="PF01391">
    <property type="entry name" value="Collagen"/>
    <property type="match status" value="1"/>
</dbReference>
<dbReference type="AlphaFoldDB" id="A0A448XPB0"/>
<name>A0A448XPB0_9PLAT</name>
<evidence type="ECO:0000256" key="1">
    <source>
        <dbReference type="SAM" id="MobiDB-lite"/>
    </source>
</evidence>